<dbReference type="SMART" id="SM00006">
    <property type="entry name" value="A4_EXTRA"/>
    <property type="match status" value="1"/>
</dbReference>
<dbReference type="SUPFAM" id="SSF89811">
    <property type="entry name" value="Amyloid beta a4 protein copper binding domain (domain 2)"/>
    <property type="match status" value="1"/>
</dbReference>
<dbReference type="PROSITE" id="PS00280">
    <property type="entry name" value="BPTI_KUNITZ_1"/>
    <property type="match status" value="2"/>
</dbReference>
<keyword evidence="6" id="KW-0186">Copper</keyword>
<comment type="subcellular location">
    <subcellularLocation>
        <location evidence="1">Membrane</location>
        <topology evidence="1">Single-pass type I membrane protein</topology>
    </subcellularLocation>
</comment>
<dbReference type="Pfam" id="PF10515">
    <property type="entry name" value="APP_amyloid"/>
    <property type="match status" value="1"/>
</dbReference>
<dbReference type="SUPFAM" id="SSF109843">
    <property type="entry name" value="CAPPD, an extracellular domain of amyloid beta A4 protein"/>
    <property type="match status" value="1"/>
</dbReference>
<dbReference type="InterPro" id="IPR008154">
    <property type="entry name" value="Amyloid_glyco_extra"/>
</dbReference>
<sequence>MEVRKRKFTILLLVFIFVLRVIKTLKKERRMMSGFLFLCIVLLHVCTASPVQHDAAIAMQCGKNTQHRDVVTGQWLTDPSGNADCMSSASDMLAYCKKIYPTLDITNVLKETEKVGIMNWCSIGKKGPTCKGHPHAVVPVKCIIGSFQSPALQVNEDCQFLHVHNVSQCESYDYWATVANGKCQELSMSLQPDFSPLKPCVDIPDAWHGVEFVCCPSHKSKPDIVEVDPLPVETDNNPACSMPKDIGPCRASFDAFYFDTESGQCQHFIYGGCGGNANNFKSAVECANACAPSTIVVDPVAKLPVFPGLGPVLIGEQEEKEPVDIDSRCFEPKLVGMCKAFFRRWYYDVATGQCSQFVYGGCGANRNNFVTEANCQSACQPSATTTQSPPTTTTTTEEVTATSDYFGSPLDVDHEHELYIQSVQQELKDHQAKLTNMMTDWDAANSQLLESAITDPKGITEKRNKLEADLQRTKAALVLEHNQKQEQLSSLHEARMDAVLVKHRQTALHNYMQQLNADIPDISGIFSTLQKYIRAEKKDHEHTRDHIKIQPEDSEKLQARLNSIEDRISNTIETLQEQYPEIYSDLEDDLSSFMDSVLPSFSFEMDIEIDSVENQPIIDEGGLPAEENNEDEYYDSEEYEYSDEEDDEDGEEYDDDGDEDEFDVYDEDELEGTDEDEEDAEADVVPDENEDTDTDVDNGMVAIVNDDPDFEPDTDEYFDVESDDDDEESENGEPVYVNSAAIMNYFDDPDRTSETAWLKWAGIAGAGLLLLICIVAVVHHSVMRRKMSHQFTKIKVDDHLTNEERQLLQMQQNGYENPTYKFFEQQQMA</sequence>
<protein>
    <submittedName>
        <fullName evidence="16">Uncharacterized protein LOC100180559</fullName>
    </submittedName>
</protein>
<dbReference type="GO" id="GO:0016020">
    <property type="term" value="C:membrane"/>
    <property type="evidence" value="ECO:0007669"/>
    <property type="project" value="UniProtKB-SubCell"/>
</dbReference>
<feature type="domain" description="BPTI/Kunitz inhibitor" evidence="13">
    <location>
        <begin position="240"/>
        <end position="290"/>
    </location>
</feature>
<dbReference type="GO" id="GO:0008201">
    <property type="term" value="F:heparin binding"/>
    <property type="evidence" value="ECO:0007669"/>
    <property type="project" value="UniProtKB-UniRule"/>
</dbReference>
<dbReference type="FunFam" id="4.10.410.10:FF:000020">
    <property type="entry name" value="Collagen, type VI, alpha 3"/>
    <property type="match status" value="1"/>
</dbReference>
<evidence type="ECO:0000259" key="13">
    <source>
        <dbReference type="PROSITE" id="PS50279"/>
    </source>
</evidence>
<feature type="domain" description="E2" evidence="15">
    <location>
        <begin position="401"/>
        <end position="548"/>
    </location>
</feature>
<dbReference type="Gene3D" id="3.30.1490.140">
    <property type="entry name" value="Amyloidogenic glycoprotein, copper-binding domain"/>
    <property type="match status" value="1"/>
</dbReference>
<accession>A0A6F9DHG5</accession>
<evidence type="ECO:0000313" key="16">
    <source>
        <dbReference type="EMBL" id="CAB3262577.1"/>
    </source>
</evidence>
<feature type="domain" description="BPTI/Kunitz inhibitor" evidence="13">
    <location>
        <begin position="329"/>
        <end position="379"/>
    </location>
</feature>
<dbReference type="SMART" id="SM00131">
    <property type="entry name" value="KU"/>
    <property type="match status" value="2"/>
</dbReference>
<proteinExistence type="evidence at transcript level"/>
<dbReference type="PROSITE" id="PS50279">
    <property type="entry name" value="BPTI_KUNITZ_2"/>
    <property type="match status" value="2"/>
</dbReference>
<dbReference type="SUPFAM" id="SSF57362">
    <property type="entry name" value="BPTI-like"/>
    <property type="match status" value="2"/>
</dbReference>
<dbReference type="FunFam" id="4.10.410.10:FF:000004">
    <property type="entry name" value="Tissue factor pathway inhibitor"/>
    <property type="match status" value="1"/>
</dbReference>
<dbReference type="InterPro" id="IPR036880">
    <property type="entry name" value="Kunitz_BPTI_sf"/>
</dbReference>
<feature type="region of interest" description="CuBD subdomain" evidence="10">
    <location>
        <begin position="156"/>
        <end position="217"/>
    </location>
</feature>
<dbReference type="GO" id="GO:0007409">
    <property type="term" value="P:axonogenesis"/>
    <property type="evidence" value="ECO:0007669"/>
    <property type="project" value="TreeGrafter"/>
</dbReference>
<dbReference type="Pfam" id="PF12925">
    <property type="entry name" value="APP_E2"/>
    <property type="match status" value="1"/>
</dbReference>
<evidence type="ECO:0000256" key="10">
    <source>
        <dbReference type="PROSITE-ProRule" id="PRU01217"/>
    </source>
</evidence>
<evidence type="ECO:0000256" key="2">
    <source>
        <dbReference type="ARBA" id="ARBA00022692"/>
    </source>
</evidence>
<dbReference type="PANTHER" id="PTHR23103">
    <property type="entry name" value="ALZHEIMER'S DISEASE BETA-AMYLOID RELATED"/>
    <property type="match status" value="1"/>
</dbReference>
<dbReference type="InterPro" id="IPR019744">
    <property type="entry name" value="APP_CUBD_CS"/>
</dbReference>
<dbReference type="InterPro" id="IPR019745">
    <property type="entry name" value="Amyloid_glyco_intracell_CS"/>
</dbReference>
<evidence type="ECO:0000256" key="8">
    <source>
        <dbReference type="ARBA" id="ARBA00023157"/>
    </source>
</evidence>
<dbReference type="Gene3D" id="4.10.410.10">
    <property type="entry name" value="Pancreatic trypsin inhibitor Kunitz domain"/>
    <property type="match status" value="2"/>
</dbReference>
<evidence type="ECO:0000256" key="3">
    <source>
        <dbReference type="ARBA" id="ARBA00022723"/>
    </source>
</evidence>
<evidence type="ECO:0000256" key="6">
    <source>
        <dbReference type="ARBA" id="ARBA00023008"/>
    </source>
</evidence>
<dbReference type="AlphaFoldDB" id="A0A6F9DHG5"/>
<dbReference type="PRINTS" id="PR00203">
    <property type="entry name" value="AMYLOIDA4"/>
</dbReference>
<dbReference type="PROSITE" id="PS00320">
    <property type="entry name" value="APP_INTRA"/>
    <property type="match status" value="1"/>
</dbReference>
<keyword evidence="9" id="KW-0325">Glycoprotein</keyword>
<keyword evidence="3" id="KW-0479">Metal-binding</keyword>
<dbReference type="Pfam" id="PF00014">
    <property type="entry name" value="Kunitz_BPTI"/>
    <property type="match status" value="2"/>
</dbReference>
<dbReference type="InterPro" id="IPR011993">
    <property type="entry name" value="PH-like_dom_sf"/>
</dbReference>
<keyword evidence="5 12" id="KW-1133">Transmembrane helix</keyword>
<dbReference type="PRINTS" id="PR00759">
    <property type="entry name" value="BASICPTASE"/>
</dbReference>
<evidence type="ECO:0000256" key="12">
    <source>
        <dbReference type="SAM" id="Phobius"/>
    </source>
</evidence>
<dbReference type="EMBL" id="LR786727">
    <property type="protein sequence ID" value="CAB3262577.1"/>
    <property type="molecule type" value="mRNA"/>
</dbReference>
<keyword evidence="4" id="KW-0732">Signal</keyword>
<evidence type="ECO:0000259" key="15">
    <source>
        <dbReference type="PROSITE" id="PS51870"/>
    </source>
</evidence>
<keyword evidence="2 12" id="KW-0812">Transmembrane</keyword>
<comment type="caution">
    <text evidence="10">Lacks conserved residue(s) required for the propagation of feature annotation.</text>
</comment>
<dbReference type="InterPro" id="IPR011178">
    <property type="entry name" value="Amyloid_glyco_Cu-bd"/>
</dbReference>
<dbReference type="InterPro" id="IPR036669">
    <property type="entry name" value="Amyloid_Cu-bd_sf"/>
</dbReference>
<evidence type="ECO:0000256" key="7">
    <source>
        <dbReference type="ARBA" id="ARBA00023136"/>
    </source>
</evidence>
<dbReference type="PROSITE" id="PS51869">
    <property type="entry name" value="APP_E1"/>
    <property type="match status" value="1"/>
</dbReference>
<dbReference type="InterPro" id="IPR020901">
    <property type="entry name" value="Prtase_inh_Kunz-CS"/>
</dbReference>
<comment type="similarity">
    <text evidence="10">Belongs to the APP family.</text>
</comment>
<evidence type="ECO:0000256" key="11">
    <source>
        <dbReference type="SAM" id="MobiDB-lite"/>
    </source>
</evidence>
<dbReference type="InterPro" id="IPR036176">
    <property type="entry name" value="E2_sf"/>
</dbReference>
<organism evidence="16">
    <name type="scientific">Phallusia mammillata</name>
    <dbReference type="NCBI Taxonomy" id="59560"/>
    <lineage>
        <taxon>Eukaryota</taxon>
        <taxon>Metazoa</taxon>
        <taxon>Chordata</taxon>
        <taxon>Tunicata</taxon>
        <taxon>Ascidiacea</taxon>
        <taxon>Phlebobranchia</taxon>
        <taxon>Ascidiidae</taxon>
        <taxon>Phallusia</taxon>
    </lineage>
</organism>
<dbReference type="InterPro" id="IPR019543">
    <property type="entry name" value="APP_amyloid_C"/>
</dbReference>
<name>A0A6F9DHG5_9ASCI</name>
<dbReference type="Pfam" id="PF02177">
    <property type="entry name" value="APP_N"/>
    <property type="match status" value="1"/>
</dbReference>
<dbReference type="SUPFAM" id="SSF56491">
    <property type="entry name" value="A heparin-binding domain"/>
    <property type="match status" value="1"/>
</dbReference>
<gene>
    <name evidence="16" type="primary">LOC100180559-001</name>
</gene>
<dbReference type="Pfam" id="PF12924">
    <property type="entry name" value="APP_Cu_bd"/>
    <property type="match status" value="1"/>
</dbReference>
<dbReference type="Gene3D" id="3.90.570.10">
    <property type="entry name" value="Amyloidogenic glycoprotein, heparin-binding domain"/>
    <property type="match status" value="1"/>
</dbReference>
<evidence type="ECO:0000256" key="5">
    <source>
        <dbReference type="ARBA" id="ARBA00022989"/>
    </source>
</evidence>
<dbReference type="Gene3D" id="2.30.29.30">
    <property type="entry name" value="Pleckstrin-homology domain (PH domain)/Phosphotyrosine-binding domain (PTB)"/>
    <property type="match status" value="1"/>
</dbReference>
<dbReference type="GO" id="GO:0007417">
    <property type="term" value="P:central nervous system development"/>
    <property type="evidence" value="ECO:0007669"/>
    <property type="project" value="TreeGrafter"/>
</dbReference>
<dbReference type="InterPro" id="IPR036454">
    <property type="entry name" value="Amyloid_glyco_heparin-bd_sf"/>
</dbReference>
<evidence type="ECO:0000256" key="9">
    <source>
        <dbReference type="ARBA" id="ARBA00023180"/>
    </source>
</evidence>
<feature type="compositionally biased region" description="Acidic residues" evidence="11">
    <location>
        <begin position="627"/>
        <end position="696"/>
    </location>
</feature>
<dbReference type="GO" id="GO:0004867">
    <property type="term" value="F:serine-type endopeptidase inhibitor activity"/>
    <property type="evidence" value="ECO:0007669"/>
    <property type="project" value="InterPro"/>
</dbReference>
<reference evidence="16" key="1">
    <citation type="submission" date="2020-04" db="EMBL/GenBank/DDBJ databases">
        <authorList>
            <person name="Neveu A P."/>
        </authorList>
    </citation>
    <scope>NUCLEOTIDE SEQUENCE</scope>
    <source>
        <tissue evidence="16">Whole embryo</tissue>
    </source>
</reference>
<dbReference type="PROSITE" id="PS51870">
    <property type="entry name" value="APP_E2"/>
    <property type="match status" value="1"/>
</dbReference>
<feature type="domain" description="E1" evidence="14">
    <location>
        <begin position="51"/>
        <end position="217"/>
    </location>
</feature>
<evidence type="ECO:0000256" key="4">
    <source>
        <dbReference type="ARBA" id="ARBA00022729"/>
    </source>
</evidence>
<evidence type="ECO:0000259" key="14">
    <source>
        <dbReference type="PROSITE" id="PS51869"/>
    </source>
</evidence>
<feature type="region of interest" description="Disordered" evidence="11">
    <location>
        <begin position="380"/>
        <end position="402"/>
    </location>
</feature>
<evidence type="ECO:0000256" key="1">
    <source>
        <dbReference type="ARBA" id="ARBA00004479"/>
    </source>
</evidence>
<keyword evidence="8" id="KW-1015">Disulfide bond</keyword>
<feature type="region of interest" description="Disordered" evidence="11">
    <location>
        <begin position="615"/>
        <end position="696"/>
    </location>
</feature>
<dbReference type="PROSITE" id="PS00319">
    <property type="entry name" value="APP_CUBD"/>
    <property type="match status" value="1"/>
</dbReference>
<dbReference type="InterPro" id="IPR024329">
    <property type="entry name" value="Amyloid_glyco_E2_domain"/>
</dbReference>
<dbReference type="InterPro" id="IPR008155">
    <property type="entry name" value="Amyloid_glyco"/>
</dbReference>
<dbReference type="CDD" id="cd00109">
    <property type="entry name" value="Kunitz-type"/>
    <property type="match status" value="1"/>
</dbReference>
<feature type="transmembrane region" description="Helical" evidence="12">
    <location>
        <begin position="757"/>
        <end position="778"/>
    </location>
</feature>
<dbReference type="Gene3D" id="1.20.120.770">
    <property type="entry name" value="Amyloid precursor protein, E2 domain"/>
    <property type="match status" value="1"/>
</dbReference>
<dbReference type="InterPro" id="IPR002223">
    <property type="entry name" value="Kunitz_BPTI"/>
</dbReference>
<dbReference type="InterPro" id="IPR015849">
    <property type="entry name" value="Amyloid_glyco_heparin-bd"/>
</dbReference>
<dbReference type="PANTHER" id="PTHR23103:SF15">
    <property type="entry name" value="AMYLOID-BETA-LIKE PROTEIN"/>
    <property type="match status" value="1"/>
</dbReference>
<dbReference type="GO" id="GO:0046914">
    <property type="term" value="F:transition metal ion binding"/>
    <property type="evidence" value="ECO:0007669"/>
    <property type="project" value="InterPro"/>
</dbReference>
<keyword evidence="7 12" id="KW-0472">Membrane</keyword>
<feature type="region of interest" description="GFLD subdomain" evidence="10">
    <location>
        <begin position="51"/>
        <end position="148"/>
    </location>
</feature>